<dbReference type="Proteomes" id="UP000652761">
    <property type="component" value="Unassembled WGS sequence"/>
</dbReference>
<dbReference type="PANTHER" id="PTHR33349:SF41">
    <property type="entry name" value="EMB|CAB62594.1"/>
    <property type="match status" value="1"/>
</dbReference>
<feature type="region of interest" description="Disordered" evidence="1">
    <location>
        <begin position="314"/>
        <end position="444"/>
    </location>
</feature>
<feature type="domain" description="Calmodulin-binding" evidence="2">
    <location>
        <begin position="387"/>
        <end position="500"/>
    </location>
</feature>
<dbReference type="AlphaFoldDB" id="A0A843UQC5"/>
<feature type="region of interest" description="Disordered" evidence="1">
    <location>
        <begin position="143"/>
        <end position="281"/>
    </location>
</feature>
<dbReference type="OrthoDB" id="766386at2759"/>
<dbReference type="GO" id="GO:0005516">
    <property type="term" value="F:calmodulin binding"/>
    <property type="evidence" value="ECO:0007669"/>
    <property type="project" value="InterPro"/>
</dbReference>
<feature type="compositionally biased region" description="Basic residues" evidence="1">
    <location>
        <begin position="103"/>
        <end position="113"/>
    </location>
</feature>
<dbReference type="SMART" id="SM01054">
    <property type="entry name" value="CaM_binding"/>
    <property type="match status" value="1"/>
</dbReference>
<dbReference type="Pfam" id="PF07839">
    <property type="entry name" value="CaM_binding"/>
    <property type="match status" value="1"/>
</dbReference>
<dbReference type="EMBL" id="NMUH01000842">
    <property type="protein sequence ID" value="MQL85678.1"/>
    <property type="molecule type" value="Genomic_DNA"/>
</dbReference>
<sequence length="510" mass="56231">MNEEETTRGLFPGTPDTISSKEEGRNSSGKGATTPSLSPKDDRKVVPRYLGASVGSCHDFCKYGRKHSFRSKEKHRAFPLSAGSRIIPEKEQSRVKIPSLAERRKKSSTKQKSLKTGLYDKHVILEEDSLSTLKAIEPDESKNIDEDAVFLEKHELSEGPEDAQNKPSRNPFASIKSKIMQKVPSPVKKAISAAKSKVSKQEAPSPLKRSDASARPALSGKSKGTNLKSASPLNSTEGTTNGNYESTKVKSADPPIHREKKLLKPPSTSLSSQPTFNRVSSITLRKVKITRSSSVKRQKKVEKAENVSEKIKEKTLYVIAPRSAGDKTQQSCASSSSVLKREQKHKDSDSASVPKHPRAKAKKPVQNAEKKTPRKGVTNHPEDKDPTAQKLTFRRGKVVDPQFVNDTPRRLVFRPGRKMGNSQSGKFGRRSFKNKDSAHGDTHHSCPEAQIVVLKHQGVPDKKETQGLYNDVIEETANKLAETRKSKVKALVGAFETVISLQESRPSPQV</sequence>
<feature type="compositionally biased region" description="Basic residues" evidence="1">
    <location>
        <begin position="68"/>
        <end position="77"/>
    </location>
</feature>
<comment type="caution">
    <text evidence="3">The sequence shown here is derived from an EMBL/GenBank/DDBJ whole genome shotgun (WGS) entry which is preliminary data.</text>
</comment>
<feature type="compositionally biased region" description="Basic and acidic residues" evidence="1">
    <location>
        <begin position="339"/>
        <end position="349"/>
    </location>
</feature>
<dbReference type="PANTHER" id="PTHR33349">
    <property type="entry name" value="EMB|CAB62594.1"/>
    <property type="match status" value="1"/>
</dbReference>
<feature type="compositionally biased region" description="Low complexity" evidence="1">
    <location>
        <begin position="184"/>
        <end position="196"/>
    </location>
</feature>
<evidence type="ECO:0000313" key="3">
    <source>
        <dbReference type="EMBL" id="MQL85678.1"/>
    </source>
</evidence>
<feature type="compositionally biased region" description="Basic and acidic residues" evidence="1">
    <location>
        <begin position="433"/>
        <end position="444"/>
    </location>
</feature>
<feature type="compositionally biased region" description="Basic and acidic residues" evidence="1">
    <location>
        <begin position="247"/>
        <end position="257"/>
    </location>
</feature>
<feature type="compositionally biased region" description="Polar residues" evidence="1">
    <location>
        <begin position="26"/>
        <end position="37"/>
    </location>
</feature>
<accession>A0A843UQC5</accession>
<feature type="compositionally biased region" description="Polar residues" evidence="1">
    <location>
        <begin position="222"/>
        <end position="246"/>
    </location>
</feature>
<organism evidence="3 4">
    <name type="scientific">Colocasia esculenta</name>
    <name type="common">Wild taro</name>
    <name type="synonym">Arum esculentum</name>
    <dbReference type="NCBI Taxonomy" id="4460"/>
    <lineage>
        <taxon>Eukaryota</taxon>
        <taxon>Viridiplantae</taxon>
        <taxon>Streptophyta</taxon>
        <taxon>Embryophyta</taxon>
        <taxon>Tracheophyta</taxon>
        <taxon>Spermatophyta</taxon>
        <taxon>Magnoliopsida</taxon>
        <taxon>Liliopsida</taxon>
        <taxon>Araceae</taxon>
        <taxon>Aroideae</taxon>
        <taxon>Colocasieae</taxon>
        <taxon>Colocasia</taxon>
    </lineage>
</organism>
<feature type="compositionally biased region" description="Basic and acidic residues" evidence="1">
    <location>
        <begin position="143"/>
        <end position="157"/>
    </location>
</feature>
<protein>
    <recommendedName>
        <fullName evidence="2">Calmodulin-binding domain-containing protein</fullName>
    </recommendedName>
</protein>
<evidence type="ECO:0000313" key="4">
    <source>
        <dbReference type="Proteomes" id="UP000652761"/>
    </source>
</evidence>
<evidence type="ECO:0000259" key="2">
    <source>
        <dbReference type="SMART" id="SM01054"/>
    </source>
</evidence>
<feature type="compositionally biased region" description="Low complexity" evidence="1">
    <location>
        <begin position="264"/>
        <end position="275"/>
    </location>
</feature>
<reference evidence="3" key="1">
    <citation type="submission" date="2017-07" db="EMBL/GenBank/DDBJ databases">
        <title>Taro Niue Genome Assembly and Annotation.</title>
        <authorList>
            <person name="Atibalentja N."/>
            <person name="Keating K."/>
            <person name="Fields C.J."/>
        </authorList>
    </citation>
    <scope>NUCLEOTIDE SEQUENCE</scope>
    <source>
        <strain evidence="3">Niue_2</strain>
        <tissue evidence="3">Leaf</tissue>
    </source>
</reference>
<gene>
    <name evidence="3" type="ORF">Taro_018195</name>
</gene>
<feature type="compositionally biased region" description="Polar residues" evidence="1">
    <location>
        <begin position="326"/>
        <end position="338"/>
    </location>
</feature>
<proteinExistence type="predicted"/>
<keyword evidence="4" id="KW-1185">Reference proteome</keyword>
<dbReference type="InterPro" id="IPR012417">
    <property type="entry name" value="CaM-bd_dom_pln"/>
</dbReference>
<evidence type="ECO:0000256" key="1">
    <source>
        <dbReference type="SAM" id="MobiDB-lite"/>
    </source>
</evidence>
<feature type="region of interest" description="Disordered" evidence="1">
    <location>
        <begin position="68"/>
        <end position="114"/>
    </location>
</feature>
<name>A0A843UQC5_COLES</name>
<feature type="region of interest" description="Disordered" evidence="1">
    <location>
        <begin position="1"/>
        <end position="45"/>
    </location>
</feature>